<evidence type="ECO:0000259" key="2">
    <source>
        <dbReference type="PROSITE" id="PS50937"/>
    </source>
</evidence>
<dbReference type="InterPro" id="IPR009061">
    <property type="entry name" value="DNA-bd_dom_put_sf"/>
</dbReference>
<dbReference type="Proteomes" id="UP000273807">
    <property type="component" value="Unassembled WGS sequence"/>
</dbReference>
<keyword evidence="4" id="KW-1185">Reference proteome</keyword>
<dbReference type="PANTHER" id="PTHR30204:SF58">
    <property type="entry name" value="HTH-TYPE TRANSCRIPTIONAL REGULATOR YFMP"/>
    <property type="match status" value="1"/>
</dbReference>
<accession>A0A3N0C7K2</accession>
<dbReference type="GO" id="GO:0003700">
    <property type="term" value="F:DNA-binding transcription factor activity"/>
    <property type="evidence" value="ECO:0007669"/>
    <property type="project" value="InterPro"/>
</dbReference>
<dbReference type="Pfam" id="PF13411">
    <property type="entry name" value="MerR_1"/>
    <property type="match status" value="1"/>
</dbReference>
<reference evidence="3 4" key="1">
    <citation type="submission" date="2018-10" db="EMBL/GenBank/DDBJ databases">
        <title>Genome sequencing of Arthrobacter oryzae TNB02.</title>
        <authorList>
            <person name="Cho Y.-J."/>
            <person name="Cho A."/>
            <person name="Kim O.-S."/>
        </authorList>
    </citation>
    <scope>NUCLEOTIDE SEQUENCE [LARGE SCALE GENOMIC DNA]</scope>
    <source>
        <strain evidence="3 4">TNB02</strain>
    </source>
</reference>
<feature type="domain" description="HTH merR-type" evidence="2">
    <location>
        <begin position="11"/>
        <end position="79"/>
    </location>
</feature>
<dbReference type="SMART" id="SM00422">
    <property type="entry name" value="HTH_MERR"/>
    <property type="match status" value="1"/>
</dbReference>
<dbReference type="Gene3D" id="1.10.1660.10">
    <property type="match status" value="1"/>
</dbReference>
<dbReference type="OrthoDB" id="5345718at2"/>
<gene>
    <name evidence="3" type="ORF">D7003_02575</name>
</gene>
<dbReference type="AlphaFoldDB" id="A0A3N0C7K2"/>
<protein>
    <submittedName>
        <fullName evidence="3">MerR family transcriptional regulator</fullName>
    </submittedName>
</protein>
<dbReference type="PROSITE" id="PS50937">
    <property type="entry name" value="HTH_MERR_2"/>
    <property type="match status" value="1"/>
</dbReference>
<dbReference type="RefSeq" id="WP_123253933.1">
    <property type="nucleotide sequence ID" value="NZ_RBED01000045.1"/>
</dbReference>
<dbReference type="PRINTS" id="PR00040">
    <property type="entry name" value="HTHMERR"/>
</dbReference>
<evidence type="ECO:0000313" key="3">
    <source>
        <dbReference type="EMBL" id="RNL59163.1"/>
    </source>
</evidence>
<proteinExistence type="predicted"/>
<dbReference type="EMBL" id="RBED01000045">
    <property type="protein sequence ID" value="RNL59163.1"/>
    <property type="molecule type" value="Genomic_DNA"/>
</dbReference>
<dbReference type="SUPFAM" id="SSF46955">
    <property type="entry name" value="Putative DNA-binding domain"/>
    <property type="match status" value="1"/>
</dbReference>
<keyword evidence="1" id="KW-0238">DNA-binding</keyword>
<comment type="caution">
    <text evidence="3">The sequence shown here is derived from an EMBL/GenBank/DDBJ whole genome shotgun (WGS) entry which is preliminary data.</text>
</comment>
<evidence type="ECO:0000256" key="1">
    <source>
        <dbReference type="ARBA" id="ARBA00023125"/>
    </source>
</evidence>
<sequence length="98" mass="10778">MEPNTGRTAAVYAISVAAELVGTGQQNLRLYERKGLLEPGRTVGGTRRYSEQDLDTLRRISALLEDGLNLAGIRVVLDLEAANRRLQKQLAAARHHRG</sequence>
<dbReference type="PANTHER" id="PTHR30204">
    <property type="entry name" value="REDOX-CYCLING DRUG-SENSING TRANSCRIPTIONAL ACTIVATOR SOXR"/>
    <property type="match status" value="1"/>
</dbReference>
<evidence type="ECO:0000313" key="4">
    <source>
        <dbReference type="Proteomes" id="UP000273807"/>
    </source>
</evidence>
<dbReference type="InterPro" id="IPR047057">
    <property type="entry name" value="MerR_fam"/>
</dbReference>
<dbReference type="InterPro" id="IPR000551">
    <property type="entry name" value="MerR-type_HTH_dom"/>
</dbReference>
<name>A0A3N0C7K2_9MICC</name>
<dbReference type="GO" id="GO:0003677">
    <property type="term" value="F:DNA binding"/>
    <property type="evidence" value="ECO:0007669"/>
    <property type="project" value="UniProtKB-KW"/>
</dbReference>
<organism evidence="3 4">
    <name type="scientific">Arthrobacter oryzae</name>
    <dbReference type="NCBI Taxonomy" id="409290"/>
    <lineage>
        <taxon>Bacteria</taxon>
        <taxon>Bacillati</taxon>
        <taxon>Actinomycetota</taxon>
        <taxon>Actinomycetes</taxon>
        <taxon>Micrococcales</taxon>
        <taxon>Micrococcaceae</taxon>
        <taxon>Arthrobacter</taxon>
    </lineage>
</organism>